<name>A0A2A5J1M0_BACPU</name>
<dbReference type="Proteomes" id="UP000228754">
    <property type="component" value="Unassembled WGS sequence"/>
</dbReference>
<accession>A0A2A5J1M0</accession>
<dbReference type="AlphaFoldDB" id="A0A2A5J1M0"/>
<protein>
    <submittedName>
        <fullName evidence="1">Uncharacterized protein</fullName>
    </submittedName>
</protein>
<reference evidence="1 2" key="1">
    <citation type="submission" date="2017-06" db="EMBL/GenBank/DDBJ databases">
        <title>Draft Genome Sequence of Bacillus sp Strain 36R Isolated from saline sediment at Atanasia, Sonora, Mexico.</title>
        <authorList>
            <person name="Sanchez Diaz R."/>
            <person name="Quiroz Macias M.E."/>
            <person name="Ibarra Gamez J.C."/>
            <person name="Enciso Ibarra J."/>
            <person name="Gomez Gil B."/>
            <person name="Galaviz Silva L."/>
        </authorList>
    </citation>
    <scope>NUCLEOTIDE SEQUENCE [LARGE SCALE GENOMIC DNA]</scope>
    <source>
        <strain evidence="1 2">36R_ATNSAL</strain>
    </source>
</reference>
<evidence type="ECO:0000313" key="1">
    <source>
        <dbReference type="EMBL" id="PCK23484.1"/>
    </source>
</evidence>
<comment type="caution">
    <text evidence="1">The sequence shown here is derived from an EMBL/GenBank/DDBJ whole genome shotgun (WGS) entry which is preliminary data.</text>
</comment>
<gene>
    <name evidence="1" type="ORF">CEY02_01080</name>
</gene>
<dbReference type="EMBL" id="NKHG01000006">
    <property type="protein sequence ID" value="PCK23484.1"/>
    <property type="molecule type" value="Genomic_DNA"/>
</dbReference>
<organism evidence="1 2">
    <name type="scientific">Bacillus pumilus</name>
    <name type="common">Bacillus mesentericus</name>
    <dbReference type="NCBI Taxonomy" id="1408"/>
    <lineage>
        <taxon>Bacteria</taxon>
        <taxon>Bacillati</taxon>
        <taxon>Bacillota</taxon>
        <taxon>Bacilli</taxon>
        <taxon>Bacillales</taxon>
        <taxon>Bacillaceae</taxon>
        <taxon>Bacillus</taxon>
    </lineage>
</organism>
<sequence>MTLHHFIGANKKLPIGDFGYSPTFKPISELKIKGVSFNKKLFRKNRYKSEHSLLKVYETEEDAYGIDIIHLAHEYEAVVNKFTHPYIYEIQGYLHSNNTTGQRKSIQSLFLYIEEHISKGDTIELYSCLDGYEDEDKDESLDLVINLKTQQFGKHLKFKDINHLSQIFYLEDKQYILIKK</sequence>
<proteinExistence type="predicted"/>
<evidence type="ECO:0000313" key="2">
    <source>
        <dbReference type="Proteomes" id="UP000228754"/>
    </source>
</evidence>
<dbReference type="OrthoDB" id="2155647at2"/>